<evidence type="ECO:0008006" key="5">
    <source>
        <dbReference type="Google" id="ProtNLM"/>
    </source>
</evidence>
<dbReference type="EMBL" id="CP007154">
    <property type="protein sequence ID" value="AHH45473.1"/>
    <property type="molecule type" value="Genomic_DNA"/>
</dbReference>
<feature type="transmembrane region" description="Helical" evidence="2">
    <location>
        <begin position="12"/>
        <end position="30"/>
    </location>
</feature>
<dbReference type="PROSITE" id="PS51257">
    <property type="entry name" value="PROKAR_LIPOPROTEIN"/>
    <property type="match status" value="1"/>
</dbReference>
<evidence type="ECO:0000256" key="1">
    <source>
        <dbReference type="SAM" id="Coils"/>
    </source>
</evidence>
<keyword evidence="4" id="KW-1185">Reference proteome</keyword>
<name>W5V159_9BACT</name>
<organism evidence="3 4">
    <name type="scientific">Mesomycoplasma bovoculi M165/69</name>
    <dbReference type="NCBI Taxonomy" id="743966"/>
    <lineage>
        <taxon>Bacteria</taxon>
        <taxon>Bacillati</taxon>
        <taxon>Mycoplasmatota</taxon>
        <taxon>Mycoplasmoidales</taxon>
        <taxon>Metamycoplasmataceae</taxon>
        <taxon>Mesomycoplasma</taxon>
    </lineage>
</organism>
<proteinExistence type="predicted"/>
<sequence>MKTITLNYFKKYTFWFAMVVSLFLVIPFLVSCIKFDSWITKTTTNTNTNITSNKVSSYNFTSILSGQKPNPKKPMNNFANLQDWNEIKTSKFGYFENNFVGLEKMFTVFFNIFNSNKQKEFINQFNNQDLNIFKNNFQINFTNSKNLEIKKPEINTKLKLDNELKKFFNDQIVIFESNYNSDLFFSHRSNSYFIEEYFKERKIQWEPNLKSLFSFNFLNYNFDFVIKSQDLIQKILLSIIEFEQTKQKLQSEKSKIDDQIKILKKQINRGYQPSKAESLLIQNSRIFLPSRQETEKLVRLIAKFLDPNLHLSLNSNFVFFNDSNIGINNQYFYDKILSYYNEFVLSIAKQYKIQTIFELLGSKKINLIKKYFYPLITQTIAS</sequence>
<dbReference type="AlphaFoldDB" id="W5V159"/>
<keyword evidence="2" id="KW-1133">Transmembrane helix</keyword>
<dbReference type="Proteomes" id="UP000019229">
    <property type="component" value="Chromosome"/>
</dbReference>
<evidence type="ECO:0000256" key="2">
    <source>
        <dbReference type="SAM" id="Phobius"/>
    </source>
</evidence>
<dbReference type="OrthoDB" id="10018101at2"/>
<dbReference type="PATRIC" id="fig|743966.3.peg.472"/>
<accession>W5V159</accession>
<dbReference type="RefSeq" id="WP_022934709.1">
    <property type="nucleotide sequence ID" value="NZ_CP007154.1"/>
</dbReference>
<dbReference type="KEGG" id="mbc:MYB_02345"/>
<dbReference type="eggNOG" id="ENOG5032EUR">
    <property type="taxonomic scope" value="Bacteria"/>
</dbReference>
<evidence type="ECO:0000313" key="3">
    <source>
        <dbReference type="EMBL" id="AHH45473.1"/>
    </source>
</evidence>
<keyword evidence="2" id="KW-0812">Transmembrane</keyword>
<gene>
    <name evidence="3" type="ORF">MYB_02345</name>
</gene>
<keyword evidence="2" id="KW-0472">Membrane</keyword>
<evidence type="ECO:0000313" key="4">
    <source>
        <dbReference type="Proteomes" id="UP000019229"/>
    </source>
</evidence>
<protein>
    <recommendedName>
        <fullName evidence="5">Lipoprotein</fullName>
    </recommendedName>
</protein>
<reference evidence="3 4" key="1">
    <citation type="journal article" date="2014" name="Genome Announc.">
        <title>Complete Genome Sequence of Mycoplasma bovoculi Strain M165/69T (ATCC 29104).</title>
        <authorList>
            <person name="Calcutt M.J."/>
            <person name="Foecking M.F."/>
        </authorList>
    </citation>
    <scope>NUCLEOTIDE SEQUENCE [LARGE SCALE GENOMIC DNA]</scope>
    <source>
        <strain evidence="3">M165/69</strain>
    </source>
</reference>
<keyword evidence="1" id="KW-0175">Coiled coil</keyword>
<dbReference type="HOGENOM" id="CLU_665372_0_0_14"/>
<dbReference type="STRING" id="743966.MYB_02345"/>
<feature type="coiled-coil region" evidence="1">
    <location>
        <begin position="239"/>
        <end position="266"/>
    </location>
</feature>